<dbReference type="Gene3D" id="2.50.20.10">
    <property type="entry name" value="Lipoprotein localisation LolA/LolB/LppX"/>
    <property type="match status" value="1"/>
</dbReference>
<dbReference type="EMBL" id="CP006939">
    <property type="protein sequence ID" value="AHC16473.1"/>
    <property type="molecule type" value="Genomic_DNA"/>
</dbReference>
<feature type="signal peptide" evidence="2">
    <location>
        <begin position="1"/>
        <end position="17"/>
    </location>
</feature>
<dbReference type="eggNOG" id="COG2834">
    <property type="taxonomic scope" value="Bacteria"/>
</dbReference>
<dbReference type="InterPro" id="IPR033399">
    <property type="entry name" value="TP_0789-like"/>
</dbReference>
<dbReference type="InterPro" id="IPR029046">
    <property type="entry name" value="LolA/LolB/LppX"/>
</dbReference>
<name>V5WL63_9SPIO</name>
<dbReference type="KEGG" id="slr:L21SP2_3131"/>
<accession>V5WL63</accession>
<evidence type="ECO:0000313" key="5">
    <source>
        <dbReference type="Proteomes" id="UP000018680"/>
    </source>
</evidence>
<proteinExistence type="predicted"/>
<evidence type="ECO:0000259" key="3">
    <source>
        <dbReference type="Pfam" id="PF17131"/>
    </source>
</evidence>
<keyword evidence="1 2" id="KW-0732">Signal</keyword>
<protein>
    <recommendedName>
        <fullName evidence="3">Uncharacterized protein TP-0789 domain-containing protein</fullName>
    </recommendedName>
</protein>
<reference evidence="4 5" key="1">
    <citation type="journal article" date="2015" name="Stand. Genomic Sci.">
        <title>Complete genome sequence and description of Salinispira pacifica gen. nov., sp. nov., a novel spirochaete isolated form a hypersaline microbial mat.</title>
        <authorList>
            <person name="Ben Hania W."/>
            <person name="Joseph M."/>
            <person name="Schumann P."/>
            <person name="Bunk B."/>
            <person name="Fiebig A."/>
            <person name="Sproer C."/>
            <person name="Klenk H.P."/>
            <person name="Fardeau M.L."/>
            <person name="Spring S."/>
        </authorList>
    </citation>
    <scope>NUCLEOTIDE SEQUENCE [LARGE SCALE GENOMIC DNA]</scope>
    <source>
        <strain evidence="4 5">L21-RPul-D2</strain>
    </source>
</reference>
<evidence type="ECO:0000313" key="4">
    <source>
        <dbReference type="EMBL" id="AHC16473.1"/>
    </source>
</evidence>
<gene>
    <name evidence="4" type="ORF">L21SP2_3131</name>
</gene>
<organism evidence="4 5">
    <name type="scientific">Salinispira pacifica</name>
    <dbReference type="NCBI Taxonomy" id="1307761"/>
    <lineage>
        <taxon>Bacteria</taxon>
        <taxon>Pseudomonadati</taxon>
        <taxon>Spirochaetota</taxon>
        <taxon>Spirochaetia</taxon>
        <taxon>Spirochaetales</taxon>
        <taxon>Spirochaetaceae</taxon>
        <taxon>Salinispira</taxon>
    </lineage>
</organism>
<feature type="chain" id="PRO_5004741973" description="Uncharacterized protein TP-0789 domain-containing protein" evidence="2">
    <location>
        <begin position="18"/>
        <end position="248"/>
    </location>
</feature>
<sequence length="248" mass="27963">MLIFVFAALTVASPLFAQDLLEQIDSLVSFTENDFSAEYTITQDKPGQGTSVTKAAMFRRDSEDKYLILILEPSVDRGKGYLKIGNNLWLYDPVSRRFNVTSARDRFQNSNARNSDFTQSTLAADYRIVGRSSAQLGAYSTRVLDLEATNDSVTYPAMKIWVDENNLVRKYEDYSLSGQLMRTTAIPRYQAVGERFVPVQIVIIDALAGRNVNGQFRNERTIITVAKPSLNDLPDLVFTQAYLERVSE</sequence>
<dbReference type="SUPFAM" id="SSF89392">
    <property type="entry name" value="Prokaryotic lipoproteins and lipoprotein localization factors"/>
    <property type="match status" value="1"/>
</dbReference>
<evidence type="ECO:0000256" key="2">
    <source>
        <dbReference type="SAM" id="SignalP"/>
    </source>
</evidence>
<dbReference type="PATRIC" id="fig|1307761.3.peg.3120"/>
<keyword evidence="5" id="KW-1185">Reference proteome</keyword>
<dbReference type="Pfam" id="PF17131">
    <property type="entry name" value="LolA_like"/>
    <property type="match status" value="1"/>
</dbReference>
<feature type="domain" description="Uncharacterized protein TP-0789" evidence="3">
    <location>
        <begin position="63"/>
        <end position="245"/>
    </location>
</feature>
<dbReference type="STRING" id="1307761.L21SP2_3131"/>
<dbReference type="AlphaFoldDB" id="V5WL63"/>
<dbReference type="Proteomes" id="UP000018680">
    <property type="component" value="Chromosome"/>
</dbReference>
<dbReference type="HOGENOM" id="CLU_081285_1_0_12"/>
<evidence type="ECO:0000256" key="1">
    <source>
        <dbReference type="ARBA" id="ARBA00022729"/>
    </source>
</evidence>
<dbReference type="CDD" id="cd16329">
    <property type="entry name" value="LolA_like"/>
    <property type="match status" value="1"/>
</dbReference>